<gene>
    <name evidence="1" type="ORF">J1C55_07490</name>
</gene>
<reference evidence="2" key="2">
    <citation type="submission" date="2023-07" db="EMBL/GenBank/DDBJ databases">
        <title>Genome of Winogradskyella sp. E313.</title>
        <authorList>
            <person name="Zhou Y."/>
        </authorList>
    </citation>
    <scope>NUCLEOTIDE SEQUENCE [LARGE SCALE GENOMIC DNA]</scope>
    <source>
        <strain evidence="2">E313</strain>
    </source>
</reference>
<comment type="caution">
    <text evidence="1">The sequence shown here is derived from an EMBL/GenBank/DDBJ whole genome shotgun (WGS) entry which is preliminary data.</text>
</comment>
<reference evidence="2" key="1">
    <citation type="submission" date="2021-03" db="EMBL/GenBank/DDBJ databases">
        <title>Genome of Cognatishimia sp. F0-27.</title>
        <authorList>
            <person name="Ping X."/>
        </authorList>
    </citation>
    <scope>NUCLEOTIDE SEQUENCE [LARGE SCALE GENOMIC DNA]</scope>
    <source>
        <strain evidence="2">E313</strain>
    </source>
</reference>
<keyword evidence="2" id="KW-1185">Reference proteome</keyword>
<dbReference type="RefSeq" id="WP_227476870.1">
    <property type="nucleotide sequence ID" value="NZ_JAFMPT010000007.1"/>
</dbReference>
<dbReference type="Proteomes" id="UP000778797">
    <property type="component" value="Unassembled WGS sequence"/>
</dbReference>
<protein>
    <submittedName>
        <fullName evidence="1">Uncharacterized protein</fullName>
    </submittedName>
</protein>
<organism evidence="1 2">
    <name type="scientific">Winogradskyella immobilis</name>
    <dbReference type="NCBI Taxonomy" id="2816852"/>
    <lineage>
        <taxon>Bacteria</taxon>
        <taxon>Pseudomonadati</taxon>
        <taxon>Bacteroidota</taxon>
        <taxon>Flavobacteriia</taxon>
        <taxon>Flavobacteriales</taxon>
        <taxon>Flavobacteriaceae</taxon>
        <taxon>Winogradskyella</taxon>
    </lineage>
</organism>
<evidence type="ECO:0000313" key="1">
    <source>
        <dbReference type="EMBL" id="MCC1484424.1"/>
    </source>
</evidence>
<dbReference type="EMBL" id="JAFMPT010000007">
    <property type="protein sequence ID" value="MCC1484424.1"/>
    <property type="molecule type" value="Genomic_DNA"/>
</dbReference>
<proteinExistence type="predicted"/>
<name>A0ABS8EMI1_9FLAO</name>
<sequence>MKTFLTLLLASQLSLGAFFLNSDKEHINSYEQSIFAPCSVEIKGTFGGDEVDITVTIDVSAIECKLFKDGVKKALEENK</sequence>
<evidence type="ECO:0000313" key="2">
    <source>
        <dbReference type="Proteomes" id="UP000778797"/>
    </source>
</evidence>
<accession>A0ABS8EMI1</accession>